<dbReference type="NCBIfam" id="NF001080">
    <property type="entry name" value="PRK00121.2-2"/>
    <property type="match status" value="1"/>
</dbReference>
<organism evidence="8 9">
    <name type="scientific">Candidatus Ureaplasma intestinipullorum</name>
    <dbReference type="NCBI Taxonomy" id="2838770"/>
    <lineage>
        <taxon>Bacteria</taxon>
        <taxon>Bacillati</taxon>
        <taxon>Mycoplasmatota</taxon>
        <taxon>Mycoplasmoidales</taxon>
        <taxon>Mycoplasmoidaceae</taxon>
        <taxon>Ureaplasma</taxon>
    </lineage>
</organism>
<evidence type="ECO:0000256" key="5">
    <source>
        <dbReference type="ARBA" id="ARBA00022691"/>
    </source>
</evidence>
<reference evidence="8" key="2">
    <citation type="submission" date="2021-04" db="EMBL/GenBank/DDBJ databases">
        <authorList>
            <person name="Gilroy R."/>
        </authorList>
    </citation>
    <scope>NUCLEOTIDE SEQUENCE</scope>
    <source>
        <strain evidence="8">A5-1222</strain>
    </source>
</reference>
<evidence type="ECO:0000256" key="3">
    <source>
        <dbReference type="ARBA" id="ARBA00022603"/>
    </source>
</evidence>
<sequence length="227" mass="26883">MRLRNDKNAKQKLSESKIVYFFDENSPKIDLKTIFNNNNPIYIEIGMGKGDFIINNAFNNPNINYIGIEKYDTVLVKAINKTKKYNIKNLRIFSMDAELLNKIFPSHSIAKIYLNFSDPWPKKRHAKRRLTHPHFLNIYYELLMKNSQIEFKTDNDGLFKWTIDEILTSRPNNYKIIYKTTNLYDDLENNYNINNVASEYEKKFHSLGKNINKVIFEILNPETNNIN</sequence>
<dbReference type="PROSITE" id="PS51625">
    <property type="entry name" value="SAM_MT_TRMB"/>
    <property type="match status" value="1"/>
</dbReference>
<dbReference type="InterPro" id="IPR055361">
    <property type="entry name" value="tRNA_methyltr_TrmB_bact"/>
</dbReference>
<gene>
    <name evidence="7 8" type="primary">trmB</name>
    <name evidence="8" type="ORF">H9897_01485</name>
</gene>
<dbReference type="Gene3D" id="3.40.50.150">
    <property type="entry name" value="Vaccinia Virus protein VP39"/>
    <property type="match status" value="1"/>
</dbReference>
<keyword evidence="6 7" id="KW-0819">tRNA processing</keyword>
<dbReference type="EC" id="2.1.1.33" evidence="7"/>
<feature type="binding site" evidence="7">
    <location>
        <position position="154"/>
    </location>
    <ligand>
        <name>substrate</name>
    </ligand>
</feature>
<dbReference type="PANTHER" id="PTHR23417">
    <property type="entry name" value="3-DEOXY-D-MANNO-OCTULOSONIC-ACID TRANSFERASE/TRNA GUANINE-N 7 - -METHYLTRANSFERASE"/>
    <property type="match status" value="1"/>
</dbReference>
<evidence type="ECO:0000313" key="8">
    <source>
        <dbReference type="EMBL" id="MBU3830809.1"/>
    </source>
</evidence>
<reference evidence="8" key="1">
    <citation type="journal article" date="2021" name="PeerJ">
        <title>Extensive microbial diversity within the chicken gut microbiome revealed by metagenomics and culture.</title>
        <authorList>
            <person name="Gilroy R."/>
            <person name="Ravi A."/>
            <person name="Getino M."/>
            <person name="Pursley I."/>
            <person name="Horton D.L."/>
            <person name="Alikhan N.F."/>
            <person name="Baker D."/>
            <person name="Gharbi K."/>
            <person name="Hall N."/>
            <person name="Watson M."/>
            <person name="Adriaenssens E.M."/>
            <person name="Foster-Nyarko E."/>
            <person name="Jarju S."/>
            <person name="Secka A."/>
            <person name="Antonio M."/>
            <person name="Oren A."/>
            <person name="Chaudhuri R.R."/>
            <person name="La Ragione R."/>
            <person name="Hildebrand F."/>
            <person name="Pallen M.J."/>
        </authorList>
    </citation>
    <scope>NUCLEOTIDE SEQUENCE</scope>
    <source>
        <strain evidence="8">A5-1222</strain>
    </source>
</reference>
<accession>A0A9E2NXR8</accession>
<keyword evidence="5 7" id="KW-0949">S-adenosyl-L-methionine</keyword>
<dbReference type="Pfam" id="PF02390">
    <property type="entry name" value="Methyltransf_4"/>
    <property type="match status" value="1"/>
</dbReference>
<comment type="caution">
    <text evidence="8">The sequence shown here is derived from an EMBL/GenBank/DDBJ whole genome shotgun (WGS) entry which is preliminary data.</text>
</comment>
<feature type="binding site" evidence="7">
    <location>
        <position position="69"/>
    </location>
    <ligand>
        <name>S-adenosyl-L-methionine</name>
        <dbReference type="ChEBI" id="CHEBI:59789"/>
    </ligand>
</feature>
<dbReference type="EMBL" id="JAHLFM010000022">
    <property type="protein sequence ID" value="MBU3830809.1"/>
    <property type="molecule type" value="Genomic_DNA"/>
</dbReference>
<dbReference type="GO" id="GO:0043527">
    <property type="term" value="C:tRNA methyltransferase complex"/>
    <property type="evidence" value="ECO:0007669"/>
    <property type="project" value="TreeGrafter"/>
</dbReference>
<keyword evidence="4 7" id="KW-0808">Transferase</keyword>
<evidence type="ECO:0000313" key="9">
    <source>
        <dbReference type="Proteomes" id="UP000824247"/>
    </source>
</evidence>
<dbReference type="SUPFAM" id="SSF53335">
    <property type="entry name" value="S-adenosyl-L-methionine-dependent methyltransferases"/>
    <property type="match status" value="1"/>
</dbReference>
<dbReference type="NCBIfam" id="TIGR00091">
    <property type="entry name" value="tRNA (guanosine(46)-N7)-methyltransferase TrmB"/>
    <property type="match status" value="1"/>
</dbReference>
<comment type="caution">
    <text evidence="7">Lacks conserved residue(s) required for the propagation of feature annotation.</text>
</comment>
<feature type="binding site" evidence="7">
    <location>
        <position position="96"/>
    </location>
    <ligand>
        <name>S-adenosyl-L-methionine</name>
        <dbReference type="ChEBI" id="CHEBI:59789"/>
    </ligand>
</feature>
<dbReference type="InterPro" id="IPR029063">
    <property type="entry name" value="SAM-dependent_MTases_sf"/>
</dbReference>
<evidence type="ECO:0000256" key="4">
    <source>
        <dbReference type="ARBA" id="ARBA00022679"/>
    </source>
</evidence>
<dbReference type="HAMAP" id="MF_01057">
    <property type="entry name" value="tRNA_methyltr_TrmB"/>
    <property type="match status" value="1"/>
</dbReference>
<proteinExistence type="inferred from homology"/>
<dbReference type="InterPro" id="IPR003358">
    <property type="entry name" value="tRNA_(Gua-N-7)_MeTrfase_Trmb"/>
</dbReference>
<dbReference type="Proteomes" id="UP000824247">
    <property type="component" value="Unassembled WGS sequence"/>
</dbReference>
<dbReference type="GO" id="GO:0008176">
    <property type="term" value="F:tRNA (guanine(46)-N7)-methyltransferase activity"/>
    <property type="evidence" value="ECO:0007669"/>
    <property type="project" value="UniProtKB-UniRule"/>
</dbReference>
<comment type="function">
    <text evidence="2 7">Catalyzes the formation of N(7)-methylguanine at position 46 (m7G46) in tRNA.</text>
</comment>
<comment type="pathway">
    <text evidence="7">tRNA modification; N(7)-methylguanine-tRNA biosynthesis.</text>
</comment>
<dbReference type="AlphaFoldDB" id="A0A9E2NXR8"/>
<feature type="binding site" evidence="7">
    <location>
        <position position="122"/>
    </location>
    <ligand>
        <name>substrate</name>
    </ligand>
</feature>
<feature type="binding site" evidence="7">
    <location>
        <position position="118"/>
    </location>
    <ligand>
        <name>S-adenosyl-L-methionine</name>
        <dbReference type="ChEBI" id="CHEBI:59789"/>
    </ligand>
</feature>
<evidence type="ECO:0000256" key="7">
    <source>
        <dbReference type="HAMAP-Rule" id="MF_01057"/>
    </source>
</evidence>
<dbReference type="PANTHER" id="PTHR23417:SF14">
    <property type="entry name" value="PENTACOTRIPEPTIDE-REPEAT REGION OF PRORP DOMAIN-CONTAINING PROTEIN"/>
    <property type="match status" value="1"/>
</dbReference>
<evidence type="ECO:0000256" key="6">
    <source>
        <dbReference type="ARBA" id="ARBA00022694"/>
    </source>
</evidence>
<evidence type="ECO:0000256" key="1">
    <source>
        <dbReference type="ARBA" id="ARBA00000142"/>
    </source>
</evidence>
<feature type="binding site" evidence="7">
    <location>
        <position position="44"/>
    </location>
    <ligand>
        <name>S-adenosyl-L-methionine</name>
        <dbReference type="ChEBI" id="CHEBI:59789"/>
    </ligand>
</feature>
<comment type="similarity">
    <text evidence="7">Belongs to the class I-like SAM-binding methyltransferase superfamily. TrmB family.</text>
</comment>
<comment type="catalytic activity">
    <reaction evidence="1 7">
        <text>guanosine(46) in tRNA + S-adenosyl-L-methionine = N(7)-methylguanosine(46) in tRNA + S-adenosyl-L-homocysteine</text>
        <dbReference type="Rhea" id="RHEA:42708"/>
        <dbReference type="Rhea" id="RHEA-COMP:10188"/>
        <dbReference type="Rhea" id="RHEA-COMP:10189"/>
        <dbReference type="ChEBI" id="CHEBI:57856"/>
        <dbReference type="ChEBI" id="CHEBI:59789"/>
        <dbReference type="ChEBI" id="CHEBI:74269"/>
        <dbReference type="ChEBI" id="CHEBI:74480"/>
        <dbReference type="EC" id="2.1.1.33"/>
    </reaction>
</comment>
<keyword evidence="3 7" id="KW-0489">Methyltransferase</keyword>
<evidence type="ECO:0000256" key="2">
    <source>
        <dbReference type="ARBA" id="ARBA00003015"/>
    </source>
</evidence>
<protein>
    <recommendedName>
        <fullName evidence="7">tRNA (guanine-N(7)-)-methyltransferase</fullName>
        <ecNumber evidence="7">2.1.1.33</ecNumber>
    </recommendedName>
    <alternativeName>
        <fullName evidence="7">tRNA (guanine(46)-N(7))-methyltransferase</fullName>
    </alternativeName>
    <alternativeName>
        <fullName evidence="7">tRNA(m7G46)-methyltransferase</fullName>
    </alternativeName>
</protein>
<name>A0A9E2NXR8_9BACT</name>